<evidence type="ECO:0000313" key="3">
    <source>
        <dbReference type="Proteomes" id="UP000198415"/>
    </source>
</evidence>
<name>A0A239D267_9ACTN</name>
<sequence length="258" mass="25914">MSVDMAELSKVTVTSRPAPGTTMGRALRAEWTKLRTSPGTLGLLLAVVAGTTGLSATVAAACSGGTCGADVALTGVQLGQAVVAILAVLAIGNEYSTGMFTVTLTAMPRRLPVLVGKAVVVAAMVAAAAAVAVAGSVVAGEILLPAYHATFRPAAGSVLYLVLIALLSLGIATAVRSPAAAIGTVLTVLYAVPIIVSVVTDPVWHDRFEKYSPVSAGLAVQATGPDPLIGPWKGLGVLALWTLAALLAGAILLKRRDA</sequence>
<gene>
    <name evidence="2" type="ORF">SAMN06264365_112227</name>
</gene>
<keyword evidence="1" id="KW-0812">Transmembrane</keyword>
<proteinExistence type="predicted"/>
<feature type="transmembrane region" description="Helical" evidence="1">
    <location>
        <begin position="81"/>
        <end position="106"/>
    </location>
</feature>
<feature type="transmembrane region" description="Helical" evidence="1">
    <location>
        <begin position="41"/>
        <end position="61"/>
    </location>
</feature>
<evidence type="ECO:0000256" key="1">
    <source>
        <dbReference type="SAM" id="Phobius"/>
    </source>
</evidence>
<keyword evidence="1" id="KW-0472">Membrane</keyword>
<dbReference type="RefSeq" id="WP_203833221.1">
    <property type="nucleotide sequence ID" value="NZ_BOMU01000063.1"/>
</dbReference>
<organism evidence="2 3">
    <name type="scientific">Actinoplanes regularis</name>
    <dbReference type="NCBI Taxonomy" id="52697"/>
    <lineage>
        <taxon>Bacteria</taxon>
        <taxon>Bacillati</taxon>
        <taxon>Actinomycetota</taxon>
        <taxon>Actinomycetes</taxon>
        <taxon>Micromonosporales</taxon>
        <taxon>Micromonosporaceae</taxon>
        <taxon>Actinoplanes</taxon>
    </lineage>
</organism>
<dbReference type="Proteomes" id="UP000198415">
    <property type="component" value="Unassembled WGS sequence"/>
</dbReference>
<accession>A0A239D267</accession>
<reference evidence="2 3" key="1">
    <citation type="submission" date="2017-06" db="EMBL/GenBank/DDBJ databases">
        <authorList>
            <person name="Kim H.J."/>
            <person name="Triplett B.A."/>
        </authorList>
    </citation>
    <scope>NUCLEOTIDE SEQUENCE [LARGE SCALE GENOMIC DNA]</scope>
    <source>
        <strain evidence="2 3">DSM 43151</strain>
    </source>
</reference>
<feature type="transmembrane region" description="Helical" evidence="1">
    <location>
        <begin position="151"/>
        <end position="172"/>
    </location>
</feature>
<feature type="transmembrane region" description="Helical" evidence="1">
    <location>
        <begin position="179"/>
        <end position="199"/>
    </location>
</feature>
<dbReference type="PANTHER" id="PTHR37305:SF1">
    <property type="entry name" value="MEMBRANE PROTEIN"/>
    <property type="match status" value="1"/>
</dbReference>
<dbReference type="AlphaFoldDB" id="A0A239D267"/>
<evidence type="ECO:0000313" key="2">
    <source>
        <dbReference type="EMBL" id="SNS26515.1"/>
    </source>
</evidence>
<protein>
    <submittedName>
        <fullName evidence="2">ABC-2 type transport system permease protein</fullName>
    </submittedName>
</protein>
<dbReference type="EMBL" id="FZNR01000012">
    <property type="protein sequence ID" value="SNS26515.1"/>
    <property type="molecule type" value="Genomic_DNA"/>
</dbReference>
<feature type="transmembrane region" description="Helical" evidence="1">
    <location>
        <begin position="235"/>
        <end position="253"/>
    </location>
</feature>
<feature type="transmembrane region" description="Helical" evidence="1">
    <location>
        <begin position="118"/>
        <end position="139"/>
    </location>
</feature>
<keyword evidence="3" id="KW-1185">Reference proteome</keyword>
<dbReference type="PANTHER" id="PTHR37305">
    <property type="entry name" value="INTEGRAL MEMBRANE PROTEIN-RELATED"/>
    <property type="match status" value="1"/>
</dbReference>
<keyword evidence="1" id="KW-1133">Transmembrane helix</keyword>